<gene>
    <name evidence="1" type="ORF">BDV29DRAFT_165941</name>
</gene>
<keyword evidence="2" id="KW-1185">Reference proteome</keyword>
<dbReference type="EMBL" id="ML732156">
    <property type="protein sequence ID" value="KAB8078642.1"/>
    <property type="molecule type" value="Genomic_DNA"/>
</dbReference>
<dbReference type="AlphaFoldDB" id="A0A5N5XGU9"/>
<sequence length="82" mass="9100">MGSRPQINWSALAGTLPRSTSADLRYIFVNDSCISLPCRHFHLRKVGPIYILLTIYSGTEPGVCGDIIGTSRYTVGPYQPNW</sequence>
<organism evidence="1 2">
    <name type="scientific">Aspergillus leporis</name>
    <dbReference type="NCBI Taxonomy" id="41062"/>
    <lineage>
        <taxon>Eukaryota</taxon>
        <taxon>Fungi</taxon>
        <taxon>Dikarya</taxon>
        <taxon>Ascomycota</taxon>
        <taxon>Pezizomycotina</taxon>
        <taxon>Eurotiomycetes</taxon>
        <taxon>Eurotiomycetidae</taxon>
        <taxon>Eurotiales</taxon>
        <taxon>Aspergillaceae</taxon>
        <taxon>Aspergillus</taxon>
        <taxon>Aspergillus subgen. Circumdati</taxon>
    </lineage>
</organism>
<reference evidence="1 2" key="1">
    <citation type="submission" date="2019-04" db="EMBL/GenBank/DDBJ databases">
        <title>Friends and foes A comparative genomics study of 23 Aspergillus species from section Flavi.</title>
        <authorList>
            <consortium name="DOE Joint Genome Institute"/>
            <person name="Kjaerbolling I."/>
            <person name="Vesth T."/>
            <person name="Frisvad J.C."/>
            <person name="Nybo J.L."/>
            <person name="Theobald S."/>
            <person name="Kildgaard S."/>
            <person name="Isbrandt T."/>
            <person name="Kuo A."/>
            <person name="Sato A."/>
            <person name="Lyhne E.K."/>
            <person name="Kogle M.E."/>
            <person name="Wiebenga A."/>
            <person name="Kun R.S."/>
            <person name="Lubbers R.J."/>
            <person name="Makela M.R."/>
            <person name="Barry K."/>
            <person name="Chovatia M."/>
            <person name="Clum A."/>
            <person name="Daum C."/>
            <person name="Haridas S."/>
            <person name="He G."/>
            <person name="LaButti K."/>
            <person name="Lipzen A."/>
            <person name="Mondo S."/>
            <person name="Riley R."/>
            <person name="Salamov A."/>
            <person name="Simmons B.A."/>
            <person name="Magnuson J.K."/>
            <person name="Henrissat B."/>
            <person name="Mortensen U.H."/>
            <person name="Larsen T.O."/>
            <person name="Devries R.P."/>
            <person name="Grigoriev I.V."/>
            <person name="Machida M."/>
            <person name="Baker S.E."/>
            <person name="Andersen M.R."/>
        </authorList>
    </citation>
    <scope>NUCLEOTIDE SEQUENCE [LARGE SCALE GENOMIC DNA]</scope>
    <source>
        <strain evidence="1 2">CBS 151.66</strain>
    </source>
</reference>
<accession>A0A5N5XGU9</accession>
<dbReference type="Proteomes" id="UP000326565">
    <property type="component" value="Unassembled WGS sequence"/>
</dbReference>
<name>A0A5N5XGU9_9EURO</name>
<protein>
    <submittedName>
        <fullName evidence="1">Uncharacterized protein</fullName>
    </submittedName>
</protein>
<proteinExistence type="predicted"/>
<evidence type="ECO:0000313" key="2">
    <source>
        <dbReference type="Proteomes" id="UP000326565"/>
    </source>
</evidence>
<evidence type="ECO:0000313" key="1">
    <source>
        <dbReference type="EMBL" id="KAB8078642.1"/>
    </source>
</evidence>